<evidence type="ECO:0000313" key="2">
    <source>
        <dbReference type="EMBL" id="CAG8535821.1"/>
    </source>
</evidence>
<sequence length="50" mass="5543">EADDGCEGNRYVDEDEDETDDGCDGNGDVGEDEGSDAFYFYKIYPIGHRS</sequence>
<gene>
    <name evidence="2" type="ORF">RFULGI_LOCUS3999</name>
</gene>
<feature type="non-terminal residue" evidence="2">
    <location>
        <position position="50"/>
    </location>
</feature>
<accession>A0A9N9AME1</accession>
<feature type="region of interest" description="Disordered" evidence="1">
    <location>
        <begin position="1"/>
        <end position="35"/>
    </location>
</feature>
<dbReference type="Proteomes" id="UP000789396">
    <property type="component" value="Unassembled WGS sequence"/>
</dbReference>
<evidence type="ECO:0000313" key="3">
    <source>
        <dbReference type="Proteomes" id="UP000789396"/>
    </source>
</evidence>
<dbReference type="EMBL" id="CAJVPZ010003786">
    <property type="protein sequence ID" value="CAG8535821.1"/>
    <property type="molecule type" value="Genomic_DNA"/>
</dbReference>
<evidence type="ECO:0000256" key="1">
    <source>
        <dbReference type="SAM" id="MobiDB-lite"/>
    </source>
</evidence>
<keyword evidence="3" id="KW-1185">Reference proteome</keyword>
<protein>
    <submittedName>
        <fullName evidence="2">7812_t:CDS:1</fullName>
    </submittedName>
</protein>
<proteinExistence type="predicted"/>
<reference evidence="2" key="1">
    <citation type="submission" date="2021-06" db="EMBL/GenBank/DDBJ databases">
        <authorList>
            <person name="Kallberg Y."/>
            <person name="Tangrot J."/>
            <person name="Rosling A."/>
        </authorList>
    </citation>
    <scope>NUCLEOTIDE SEQUENCE</scope>
    <source>
        <strain evidence="2">IN212</strain>
    </source>
</reference>
<comment type="caution">
    <text evidence="2">The sequence shown here is derived from an EMBL/GenBank/DDBJ whole genome shotgun (WGS) entry which is preliminary data.</text>
</comment>
<feature type="compositionally biased region" description="Acidic residues" evidence="1">
    <location>
        <begin position="13"/>
        <end position="35"/>
    </location>
</feature>
<organism evidence="2 3">
    <name type="scientific">Racocetra fulgida</name>
    <dbReference type="NCBI Taxonomy" id="60492"/>
    <lineage>
        <taxon>Eukaryota</taxon>
        <taxon>Fungi</taxon>
        <taxon>Fungi incertae sedis</taxon>
        <taxon>Mucoromycota</taxon>
        <taxon>Glomeromycotina</taxon>
        <taxon>Glomeromycetes</taxon>
        <taxon>Diversisporales</taxon>
        <taxon>Gigasporaceae</taxon>
        <taxon>Racocetra</taxon>
    </lineage>
</organism>
<name>A0A9N9AME1_9GLOM</name>
<dbReference type="AlphaFoldDB" id="A0A9N9AME1"/>